<dbReference type="PANTHER" id="PTHR43133">
    <property type="entry name" value="RNA POLYMERASE ECF-TYPE SIGMA FACTO"/>
    <property type="match status" value="1"/>
</dbReference>
<name>A0AA49JJ86_9BACT</name>
<dbReference type="InterPro" id="IPR013324">
    <property type="entry name" value="RNA_pol_sigma_r3/r4-like"/>
</dbReference>
<evidence type="ECO:0000313" key="7">
    <source>
        <dbReference type="EMBL" id="WKN39012.1"/>
    </source>
</evidence>
<gene>
    <name evidence="7" type="ORF">K4G66_09890</name>
</gene>
<reference evidence="7" key="2">
    <citation type="journal article" date="2024" name="Antonie Van Leeuwenhoek">
        <title>Roseihalotalea indica gen. nov., sp. nov., a halophilic Bacteroidetes from mesopelagic Southwest Indian Ocean with higher carbohydrate metabolic potential.</title>
        <authorList>
            <person name="Chen B."/>
            <person name="Zhang M."/>
            <person name="Lin D."/>
            <person name="Ye J."/>
            <person name="Tang K."/>
        </authorList>
    </citation>
    <scope>NUCLEOTIDE SEQUENCE</scope>
    <source>
        <strain evidence="7">TK19036</strain>
    </source>
</reference>
<evidence type="ECO:0000256" key="3">
    <source>
        <dbReference type="ARBA" id="ARBA00023082"/>
    </source>
</evidence>
<dbReference type="GO" id="GO:0006352">
    <property type="term" value="P:DNA-templated transcription initiation"/>
    <property type="evidence" value="ECO:0007669"/>
    <property type="project" value="InterPro"/>
</dbReference>
<keyword evidence="3" id="KW-0731">Sigma factor</keyword>
<dbReference type="SUPFAM" id="SSF88659">
    <property type="entry name" value="Sigma3 and sigma4 domains of RNA polymerase sigma factors"/>
    <property type="match status" value="1"/>
</dbReference>
<dbReference type="Gene3D" id="1.10.10.10">
    <property type="entry name" value="Winged helix-like DNA-binding domain superfamily/Winged helix DNA-binding domain"/>
    <property type="match status" value="1"/>
</dbReference>
<accession>A0AA49JJ86</accession>
<dbReference type="SUPFAM" id="SSF88946">
    <property type="entry name" value="Sigma2 domain of RNA polymerase sigma factors"/>
    <property type="match status" value="1"/>
</dbReference>
<comment type="similarity">
    <text evidence="1">Belongs to the sigma-70 factor family. ECF subfamily.</text>
</comment>
<proteinExistence type="inferred from homology"/>
<organism evidence="7">
    <name type="scientific">Roseihalotalea indica</name>
    <dbReference type="NCBI Taxonomy" id="2867963"/>
    <lineage>
        <taxon>Bacteria</taxon>
        <taxon>Pseudomonadati</taxon>
        <taxon>Bacteroidota</taxon>
        <taxon>Cytophagia</taxon>
        <taxon>Cytophagales</taxon>
        <taxon>Catalimonadaceae</taxon>
        <taxon>Roseihalotalea</taxon>
    </lineage>
</organism>
<dbReference type="InterPro" id="IPR013325">
    <property type="entry name" value="RNA_pol_sigma_r2"/>
</dbReference>
<dbReference type="CDD" id="cd06171">
    <property type="entry name" value="Sigma70_r4"/>
    <property type="match status" value="1"/>
</dbReference>
<dbReference type="GO" id="GO:0016987">
    <property type="term" value="F:sigma factor activity"/>
    <property type="evidence" value="ECO:0007669"/>
    <property type="project" value="UniProtKB-KW"/>
</dbReference>
<keyword evidence="2" id="KW-0805">Transcription regulation</keyword>
<dbReference type="InterPro" id="IPR014284">
    <property type="entry name" value="RNA_pol_sigma-70_dom"/>
</dbReference>
<dbReference type="EMBL" id="CP120682">
    <property type="protein sequence ID" value="WKN39012.1"/>
    <property type="molecule type" value="Genomic_DNA"/>
</dbReference>
<protein>
    <submittedName>
        <fullName evidence="7">Sigma-70 family RNA polymerase sigma factor</fullName>
    </submittedName>
</protein>
<feature type="domain" description="RNA polymerase sigma factor 70 region 4 type 2" evidence="6">
    <location>
        <begin position="149"/>
        <end position="201"/>
    </location>
</feature>
<dbReference type="InterPro" id="IPR007627">
    <property type="entry name" value="RNA_pol_sigma70_r2"/>
</dbReference>
<evidence type="ECO:0000256" key="2">
    <source>
        <dbReference type="ARBA" id="ARBA00023015"/>
    </source>
</evidence>
<reference evidence="7" key="1">
    <citation type="journal article" date="2023" name="Comput. Struct. Biotechnol. J.">
        <title>Discovery of a novel marine Bacteroidetes with a rich repertoire of carbohydrate-active enzymes.</title>
        <authorList>
            <person name="Chen B."/>
            <person name="Liu G."/>
            <person name="Chen Q."/>
            <person name="Wang H."/>
            <person name="Liu L."/>
            <person name="Tang K."/>
        </authorList>
    </citation>
    <scope>NUCLEOTIDE SEQUENCE</scope>
    <source>
        <strain evidence="7">TK19036</strain>
    </source>
</reference>
<sequence>MIHHHNPNLTIRDDRIVSNKKDATQTAEDAVFGLWSAFKQGDEAALTAIYRQYIHDLYHYGERITSDKELIEDSIHDMFVELWRRRESIGQASSVKFYLYKALRRKIIKSLVQKRRLPFDGNVPSNYNFEIIFSCESDQITREISQEQREALLQAVNSLTRRQKEAITLKFYDDLSYEEVSSIMKLSVRSTYNLIYRALDTLKENTKLVYLLLLMVCG</sequence>
<dbReference type="Pfam" id="PF04542">
    <property type="entry name" value="Sigma70_r2"/>
    <property type="match status" value="1"/>
</dbReference>
<evidence type="ECO:0000259" key="6">
    <source>
        <dbReference type="Pfam" id="PF08281"/>
    </source>
</evidence>
<dbReference type="InterPro" id="IPR039425">
    <property type="entry name" value="RNA_pol_sigma-70-like"/>
</dbReference>
<dbReference type="Pfam" id="PF08281">
    <property type="entry name" value="Sigma70_r4_2"/>
    <property type="match status" value="1"/>
</dbReference>
<evidence type="ECO:0000256" key="1">
    <source>
        <dbReference type="ARBA" id="ARBA00010641"/>
    </source>
</evidence>
<keyword evidence="4" id="KW-0804">Transcription</keyword>
<dbReference type="InterPro" id="IPR036388">
    <property type="entry name" value="WH-like_DNA-bd_sf"/>
</dbReference>
<evidence type="ECO:0000256" key="4">
    <source>
        <dbReference type="ARBA" id="ARBA00023163"/>
    </source>
</evidence>
<dbReference type="PANTHER" id="PTHR43133:SF46">
    <property type="entry name" value="RNA POLYMERASE SIGMA-70 FACTOR ECF SUBFAMILY"/>
    <property type="match status" value="1"/>
</dbReference>
<evidence type="ECO:0000259" key="5">
    <source>
        <dbReference type="Pfam" id="PF04542"/>
    </source>
</evidence>
<dbReference type="AlphaFoldDB" id="A0AA49JJ86"/>
<dbReference type="NCBIfam" id="TIGR02937">
    <property type="entry name" value="sigma70-ECF"/>
    <property type="match status" value="1"/>
</dbReference>
<dbReference type="GO" id="GO:0003677">
    <property type="term" value="F:DNA binding"/>
    <property type="evidence" value="ECO:0007669"/>
    <property type="project" value="InterPro"/>
</dbReference>
<dbReference type="Gene3D" id="1.10.1740.10">
    <property type="match status" value="1"/>
</dbReference>
<dbReference type="InterPro" id="IPR013249">
    <property type="entry name" value="RNA_pol_sigma70_r4_t2"/>
</dbReference>
<feature type="domain" description="RNA polymerase sigma-70 region 2" evidence="5">
    <location>
        <begin position="49"/>
        <end position="116"/>
    </location>
</feature>